<gene>
    <name evidence="1" type="ORF">GCM10022278_14930</name>
</gene>
<sequence>MSVDVPLDNIRIKEIDTITLGGGVNFGIPPLSIAITNLPAISVGVTELPDLNFNLSVDELPLIRLETNSAISSDSRLNTDSKVKTDNKVDLALDVRIRELPQIDLQFGFRPMRFHSDGCLSEKCLHETQLA</sequence>
<dbReference type="Proteomes" id="UP001501337">
    <property type="component" value="Unassembled WGS sequence"/>
</dbReference>
<proteinExistence type="predicted"/>
<dbReference type="RefSeq" id="WP_344804880.1">
    <property type="nucleotide sequence ID" value="NZ_BAABBO010000007.1"/>
</dbReference>
<accession>A0ABP7NZZ4</accession>
<keyword evidence="2" id="KW-1185">Reference proteome</keyword>
<protein>
    <submittedName>
        <fullName evidence="1">Uncharacterized protein</fullName>
    </submittedName>
</protein>
<comment type="caution">
    <text evidence="1">The sequence shown here is derived from an EMBL/GenBank/DDBJ whole genome shotgun (WGS) entry which is preliminary data.</text>
</comment>
<evidence type="ECO:0000313" key="2">
    <source>
        <dbReference type="Proteomes" id="UP001501337"/>
    </source>
</evidence>
<dbReference type="EMBL" id="BAABBO010000007">
    <property type="protein sequence ID" value="GAA3957396.1"/>
    <property type="molecule type" value="Genomic_DNA"/>
</dbReference>
<evidence type="ECO:0000313" key="1">
    <source>
        <dbReference type="EMBL" id="GAA3957396.1"/>
    </source>
</evidence>
<organism evidence="1 2">
    <name type="scientific">Allohahella marinimesophila</name>
    <dbReference type="NCBI Taxonomy" id="1054972"/>
    <lineage>
        <taxon>Bacteria</taxon>
        <taxon>Pseudomonadati</taxon>
        <taxon>Pseudomonadota</taxon>
        <taxon>Gammaproteobacteria</taxon>
        <taxon>Oceanospirillales</taxon>
        <taxon>Hahellaceae</taxon>
        <taxon>Allohahella</taxon>
    </lineage>
</organism>
<reference evidence="2" key="1">
    <citation type="journal article" date="2019" name="Int. J. Syst. Evol. Microbiol.">
        <title>The Global Catalogue of Microorganisms (GCM) 10K type strain sequencing project: providing services to taxonomists for standard genome sequencing and annotation.</title>
        <authorList>
            <consortium name="The Broad Institute Genomics Platform"/>
            <consortium name="The Broad Institute Genome Sequencing Center for Infectious Disease"/>
            <person name="Wu L."/>
            <person name="Ma J."/>
        </authorList>
    </citation>
    <scope>NUCLEOTIDE SEQUENCE [LARGE SCALE GENOMIC DNA]</scope>
    <source>
        <strain evidence="2">JCM 17555</strain>
    </source>
</reference>
<name>A0ABP7NZZ4_9GAMM</name>